<dbReference type="Proteomes" id="UP000276133">
    <property type="component" value="Unassembled WGS sequence"/>
</dbReference>
<evidence type="ECO:0000313" key="3">
    <source>
        <dbReference type="Proteomes" id="UP000276133"/>
    </source>
</evidence>
<feature type="coiled-coil region" evidence="1">
    <location>
        <begin position="186"/>
        <end position="213"/>
    </location>
</feature>
<dbReference type="InterPro" id="IPR027861">
    <property type="entry name" value="TMEM249"/>
</dbReference>
<dbReference type="Pfam" id="PF15158">
    <property type="entry name" value="TMEM249"/>
    <property type="match status" value="1"/>
</dbReference>
<reference evidence="2 3" key="1">
    <citation type="journal article" date="2018" name="Sci. Rep.">
        <title>Genomic signatures of local adaptation to the degree of environmental predictability in rotifers.</title>
        <authorList>
            <person name="Franch-Gras L."/>
            <person name="Hahn C."/>
            <person name="Garcia-Roger E.M."/>
            <person name="Carmona M.J."/>
            <person name="Serra M."/>
            <person name="Gomez A."/>
        </authorList>
    </citation>
    <scope>NUCLEOTIDE SEQUENCE [LARGE SCALE GENOMIC DNA]</scope>
    <source>
        <strain evidence="2">HYR1</strain>
    </source>
</reference>
<keyword evidence="1" id="KW-0175">Coiled coil</keyword>
<keyword evidence="2" id="KW-0812">Transmembrane</keyword>
<name>A0A3M7RFQ6_BRAPC</name>
<dbReference type="OrthoDB" id="5519333at2759"/>
<accession>A0A3M7RFQ6</accession>
<gene>
    <name evidence="2" type="ORF">BpHYR1_054598</name>
</gene>
<dbReference type="AlphaFoldDB" id="A0A3M7RFQ6"/>
<evidence type="ECO:0000256" key="1">
    <source>
        <dbReference type="SAM" id="Coils"/>
    </source>
</evidence>
<proteinExistence type="predicted"/>
<keyword evidence="2" id="KW-0472">Membrane</keyword>
<comment type="caution">
    <text evidence="2">The sequence shown here is derived from an EMBL/GenBank/DDBJ whole genome shotgun (WGS) entry which is preliminary data.</text>
</comment>
<keyword evidence="3" id="KW-1185">Reference proteome</keyword>
<evidence type="ECO:0000313" key="2">
    <source>
        <dbReference type="EMBL" id="RNA22274.1"/>
    </source>
</evidence>
<dbReference type="PANTHER" id="PTHR35442">
    <property type="entry name" value="TRANSMEMBRANE PROTEIN 249"/>
    <property type="match status" value="1"/>
</dbReference>
<dbReference type="EMBL" id="REGN01003498">
    <property type="protein sequence ID" value="RNA22274.1"/>
    <property type="molecule type" value="Genomic_DNA"/>
</dbReference>
<organism evidence="2 3">
    <name type="scientific">Brachionus plicatilis</name>
    <name type="common">Marine rotifer</name>
    <name type="synonym">Brachionus muelleri</name>
    <dbReference type="NCBI Taxonomy" id="10195"/>
    <lineage>
        <taxon>Eukaryota</taxon>
        <taxon>Metazoa</taxon>
        <taxon>Spiralia</taxon>
        <taxon>Gnathifera</taxon>
        <taxon>Rotifera</taxon>
        <taxon>Eurotatoria</taxon>
        <taxon>Monogononta</taxon>
        <taxon>Pseudotrocha</taxon>
        <taxon>Ploima</taxon>
        <taxon>Brachionidae</taxon>
        <taxon>Brachionus</taxon>
    </lineage>
</organism>
<protein>
    <submittedName>
        <fullName evidence="2">Transmembrane protein-like</fullName>
    </submittedName>
</protein>
<sequence length="216" mass="25083">MIIDALRRKYSFYIVDNLIIENDLHQIYIRLTEKVVVKNQTVFCLILNGKSIDEIEISSYCKNAQFLRKIGKKLSLNLGINYFDILDKSEQHQILNYCQFHNFPDDMWKHMLSQTRIVIDKNMFYWKKLMDTELEEATSLNQSENLNHSSVSDVFTVASLGSDIFSVKSLLSSGSKVYKNSSFHQAQEAVLSFNQLKNQLDILSEQIKAIQNLNKD</sequence>
<dbReference type="PANTHER" id="PTHR35442:SF1">
    <property type="entry name" value="CATION CHANNEL SPERM-ASSOCIATED AUXILIARY SUBUNIT TMEM249"/>
    <property type="match status" value="1"/>
</dbReference>